<evidence type="ECO:0000259" key="5">
    <source>
        <dbReference type="Pfam" id="PF00535"/>
    </source>
</evidence>
<evidence type="ECO:0000313" key="7">
    <source>
        <dbReference type="Proteomes" id="UP000746751"/>
    </source>
</evidence>
<dbReference type="GO" id="GO:0016757">
    <property type="term" value="F:glycosyltransferase activity"/>
    <property type="evidence" value="ECO:0007669"/>
    <property type="project" value="UniProtKB-KW"/>
</dbReference>
<dbReference type="PANTHER" id="PTHR43179:SF12">
    <property type="entry name" value="GALACTOFURANOSYLTRANSFERASE GLFT2"/>
    <property type="match status" value="1"/>
</dbReference>
<dbReference type="EC" id="2.4.-.-" evidence="6"/>
<evidence type="ECO:0000256" key="1">
    <source>
        <dbReference type="ARBA" id="ARBA00004776"/>
    </source>
</evidence>
<comment type="caution">
    <text evidence="6">The sequence shown here is derived from an EMBL/GenBank/DDBJ whole genome shotgun (WGS) entry which is preliminary data.</text>
</comment>
<comment type="similarity">
    <text evidence="2">Belongs to the glycosyltransferase 2 family.</text>
</comment>
<protein>
    <submittedName>
        <fullName evidence="6">Glycosyltransferase</fullName>
        <ecNumber evidence="6">2.4.-.-</ecNumber>
    </submittedName>
</protein>
<keyword evidence="3 6" id="KW-0328">Glycosyltransferase</keyword>
<dbReference type="PANTHER" id="PTHR43179">
    <property type="entry name" value="RHAMNOSYLTRANSFERASE WBBL"/>
    <property type="match status" value="1"/>
</dbReference>
<dbReference type="InterPro" id="IPR001173">
    <property type="entry name" value="Glyco_trans_2-like"/>
</dbReference>
<reference evidence="6" key="2">
    <citation type="submission" date="2021-09" db="EMBL/GenBank/DDBJ databases">
        <authorList>
            <person name="Gilroy R."/>
        </authorList>
    </citation>
    <scope>NUCLEOTIDE SEQUENCE</scope>
    <source>
        <strain evidence="6">ChiGjej2B2-7701</strain>
    </source>
</reference>
<accession>A0A921LQU4</accession>
<keyword evidence="4 6" id="KW-0808">Transferase</keyword>
<name>A0A921LQU4_9ACTN</name>
<dbReference type="Pfam" id="PF00535">
    <property type="entry name" value="Glycos_transf_2"/>
    <property type="match status" value="1"/>
</dbReference>
<dbReference type="InterPro" id="IPR029044">
    <property type="entry name" value="Nucleotide-diphossugar_trans"/>
</dbReference>
<comment type="pathway">
    <text evidence="1">Cell wall biogenesis; cell wall polysaccharide biosynthesis.</text>
</comment>
<dbReference type="AlphaFoldDB" id="A0A921LQU4"/>
<reference evidence="6" key="1">
    <citation type="journal article" date="2021" name="PeerJ">
        <title>Extensive microbial diversity within the chicken gut microbiome revealed by metagenomics and culture.</title>
        <authorList>
            <person name="Gilroy R."/>
            <person name="Ravi A."/>
            <person name="Getino M."/>
            <person name="Pursley I."/>
            <person name="Horton D.L."/>
            <person name="Alikhan N.F."/>
            <person name="Baker D."/>
            <person name="Gharbi K."/>
            <person name="Hall N."/>
            <person name="Watson M."/>
            <person name="Adriaenssens E.M."/>
            <person name="Foster-Nyarko E."/>
            <person name="Jarju S."/>
            <person name="Secka A."/>
            <person name="Antonio M."/>
            <person name="Oren A."/>
            <person name="Chaudhuri R.R."/>
            <person name="La Ragione R."/>
            <person name="Hildebrand F."/>
            <person name="Pallen M.J."/>
        </authorList>
    </citation>
    <scope>NUCLEOTIDE SEQUENCE</scope>
    <source>
        <strain evidence="6">ChiGjej2B2-7701</strain>
    </source>
</reference>
<dbReference type="Gene3D" id="3.90.550.10">
    <property type="entry name" value="Spore Coat Polysaccharide Biosynthesis Protein SpsA, Chain A"/>
    <property type="match status" value="1"/>
</dbReference>
<dbReference type="SUPFAM" id="SSF53448">
    <property type="entry name" value="Nucleotide-diphospho-sugar transferases"/>
    <property type="match status" value="1"/>
</dbReference>
<evidence type="ECO:0000256" key="3">
    <source>
        <dbReference type="ARBA" id="ARBA00022676"/>
    </source>
</evidence>
<gene>
    <name evidence="6" type="ORF">K8U80_02970</name>
</gene>
<evidence type="ECO:0000313" key="6">
    <source>
        <dbReference type="EMBL" id="HJG30340.1"/>
    </source>
</evidence>
<feature type="domain" description="Glycosyltransferase 2-like" evidence="5">
    <location>
        <begin position="13"/>
        <end position="133"/>
    </location>
</feature>
<evidence type="ECO:0000256" key="2">
    <source>
        <dbReference type="ARBA" id="ARBA00006739"/>
    </source>
</evidence>
<evidence type="ECO:0000256" key="4">
    <source>
        <dbReference type="ARBA" id="ARBA00022679"/>
    </source>
</evidence>
<sequence>MSVRSVTHISASIVTFNPDIDRLKENLDAISPQVHAVYLVDNGSKNADEIALLVKGYENAALIKLDENRGLAAAMNVASRQAVRDGSRSMLYLDQDSVSAPGMVRVLARYQGPGIAIVAPQIVDRNKEGASDPAACLDRKTYKVASAARKGIITSGALVDLRAFFLVGGYDERFFIDYVDYDLNKRLLLEGFSLIRTGETYLLHECGKAVPTFLIVPRRGQDGRWCLERFCTFGHEAFRCYYKARNRVLFTKKYRLCGGNKGFEGTRQIAVQIILTLLFESDKRAKLKQFMRGIRDGRATAVDPYIPQCAERVPAFEGAQHG</sequence>
<proteinExistence type="inferred from homology"/>
<dbReference type="EMBL" id="DYVF01000022">
    <property type="protein sequence ID" value="HJG30340.1"/>
    <property type="molecule type" value="Genomic_DNA"/>
</dbReference>
<organism evidence="6 7">
    <name type="scientific">Collinsella ihumii</name>
    <dbReference type="NCBI Taxonomy" id="1720204"/>
    <lineage>
        <taxon>Bacteria</taxon>
        <taxon>Bacillati</taxon>
        <taxon>Actinomycetota</taxon>
        <taxon>Coriobacteriia</taxon>
        <taxon>Coriobacteriales</taxon>
        <taxon>Coriobacteriaceae</taxon>
        <taxon>Collinsella</taxon>
    </lineage>
</organism>
<dbReference type="Proteomes" id="UP000746751">
    <property type="component" value="Unassembled WGS sequence"/>
</dbReference>